<sequence length="390" mass="44150">MSLSYISLKPETPLRLGGVKYKSQYLATEEFISGAIVRGTLAEYMILNGRKSEIKNLVKNIRFGFLYPSYHPDILSYPIPLTALTCKSDFGFKSNKGHGVFDQLIPLIAFKELEKQGAKFPVAFTFKCKECMGRMENINGYYIKDENYKIIRTERYTQTKTAINRIRKSAEEKMIYSVTAIKPKVYIENKPHDIFFNGKIYPESEIVDEVLKALNSIGIGSHTTRGYGKVSARRISVKEHEPLIKRIQSFNEKLSEVWSELLSIVKSDSLPKEPDATYFSVDLISPAILDDNGVPTLKLTIPVKGDKIEPILFSTKPVYLSGWSTSWTLPKPSTYGAAPGSTYVFKINKSLDDFTPVLERLEFEGIGKRRDEGYGEVKICSAFHMEVNQI</sequence>
<dbReference type="EMBL" id="CP091871">
    <property type="protein sequence ID" value="WEU40289.1"/>
    <property type="molecule type" value="Genomic_DNA"/>
</dbReference>
<dbReference type="InterPro" id="IPR019117">
    <property type="entry name" value="CRISPR-assoc_protein_Cmr3"/>
</dbReference>
<evidence type="ECO:0000313" key="4">
    <source>
        <dbReference type="Proteomes" id="UP000186851"/>
    </source>
</evidence>
<reference evidence="3" key="1">
    <citation type="journal article" date="2017" name="Nature">
        <title>Asgard archaea illuminate the origin of eukaryotic cellular complexity.</title>
        <authorList>
            <person name="Zaremba-Niedzwiedzka K."/>
            <person name="Caceres E.F."/>
            <person name="Saw J.H."/>
            <person name="Backstrom D."/>
            <person name="Juzokaite L."/>
            <person name="Vancaester E."/>
            <person name="Seitz K.W."/>
            <person name="Anantharaman K."/>
            <person name="Starnawski P."/>
            <person name="Kjeldsen K.U."/>
            <person name="Scott M.B."/>
            <person name="Nunoura T."/>
            <person name="Banfield J.F."/>
            <person name="Schramm A."/>
            <person name="Baker B.J."/>
            <person name="Spang A."/>
            <person name="Ettema T.J.G."/>
        </authorList>
    </citation>
    <scope>NUCLEOTIDE SEQUENCE</scope>
    <source>
        <strain evidence="3">LCB_4</strain>
    </source>
</reference>
<name>A0AAF0D255_ODILC</name>
<dbReference type="AlphaFoldDB" id="A0AAF0D255"/>
<dbReference type="GO" id="GO:0051607">
    <property type="term" value="P:defense response to virus"/>
    <property type="evidence" value="ECO:0007669"/>
    <property type="project" value="UniProtKB-KW"/>
</dbReference>
<reference evidence="3" key="2">
    <citation type="journal article" date="2022" name="Nat. Microbiol.">
        <title>A closed Candidatus Odinarchaeum chromosome exposes Asgard archaeal viruses.</title>
        <authorList>
            <person name="Tamarit D."/>
            <person name="Caceres E.F."/>
            <person name="Krupovic M."/>
            <person name="Nijland R."/>
            <person name="Eme L."/>
            <person name="Robinson N.P."/>
            <person name="Ettema T.J.G."/>
        </authorList>
    </citation>
    <scope>NUCLEOTIDE SEQUENCE</scope>
    <source>
        <strain evidence="3">LCB_4</strain>
    </source>
</reference>
<protein>
    <submittedName>
        <fullName evidence="3">CRISPR-associated RAMP protein Csx10</fullName>
    </submittedName>
</protein>
<accession>A0AAF0D255</accession>
<dbReference type="InterPro" id="IPR013490">
    <property type="entry name" value="CRISPR-assoc_RAMP_Csx10"/>
</dbReference>
<dbReference type="Gene3D" id="2.60.40.4350">
    <property type="match status" value="1"/>
</dbReference>
<dbReference type="Pfam" id="PF03787">
    <property type="entry name" value="RAMPs"/>
    <property type="match status" value="1"/>
</dbReference>
<dbReference type="KEGG" id="oyw:OdinLCB4_007425"/>
<evidence type="ECO:0000313" key="3">
    <source>
        <dbReference type="EMBL" id="WEU40289.1"/>
    </source>
</evidence>
<feature type="domain" description="CRISPR type III-associated protein" evidence="2">
    <location>
        <begin position="141"/>
        <end position="231"/>
    </location>
</feature>
<dbReference type="Proteomes" id="UP000186851">
    <property type="component" value="Chromosome"/>
</dbReference>
<evidence type="ECO:0000259" key="2">
    <source>
        <dbReference type="Pfam" id="PF03787"/>
    </source>
</evidence>
<gene>
    <name evidence="3" type="primary">csx10</name>
    <name evidence="3" type="ORF">OdinLCB4_007425</name>
</gene>
<keyword evidence="1" id="KW-0051">Antiviral defense</keyword>
<dbReference type="InterPro" id="IPR005537">
    <property type="entry name" value="RAMP_III_fam"/>
</dbReference>
<dbReference type="NCBIfam" id="TIGR02674">
    <property type="entry name" value="cas_cyan_RAMP_2"/>
    <property type="match status" value="1"/>
</dbReference>
<evidence type="ECO:0000256" key="1">
    <source>
        <dbReference type="ARBA" id="ARBA00023118"/>
    </source>
</evidence>
<organism evidence="3 4">
    <name type="scientific">Odinarchaeota yellowstonii (strain LCB_4)</name>
    <dbReference type="NCBI Taxonomy" id="1841599"/>
    <lineage>
        <taxon>Archaea</taxon>
        <taxon>Promethearchaeati</taxon>
        <taxon>Candidatus Odinarchaeota</taxon>
        <taxon>Candidatus Odinarchaeia</taxon>
        <taxon>Candidatus Odinarchaeales</taxon>
        <taxon>Candidatus Odinarchaeaceae</taxon>
        <taxon>Candidatus Odinarchaeum</taxon>
    </lineage>
</organism>
<dbReference type="Pfam" id="PF09700">
    <property type="entry name" value="Cas_Cmr3"/>
    <property type="match status" value="1"/>
</dbReference>
<proteinExistence type="predicted"/>